<dbReference type="EMBL" id="JAQQWN010000002">
    <property type="protein sequence ID" value="KAK8094848.1"/>
    <property type="molecule type" value="Genomic_DNA"/>
</dbReference>
<dbReference type="Proteomes" id="UP001433268">
    <property type="component" value="Unassembled WGS sequence"/>
</dbReference>
<sequence>MVDQPFRNSLYILILWTLVEPFIKNGLFADKKLTTRPKLNFSCLETPVHGTPFPWSVQYKDHFHPGKSCHEAVRISKTVTKGVCTPQNLPKRTLRNLESKRDFIALTENEVLQLRHEARTLSLAVDAVIDTCRGPAGNMLRLHRFATWDCSEADGMSLAAQQNLLRGAGPEDRTIRNREMLMKLLKPAECDASSWPVDTWYDAYPQGIEPLDLLAKRHRKCFEEEPEFQEKEITHSKE</sequence>
<evidence type="ECO:0000313" key="2">
    <source>
        <dbReference type="Proteomes" id="UP001433268"/>
    </source>
</evidence>
<protein>
    <submittedName>
        <fullName evidence="1">Uncharacterized protein</fullName>
    </submittedName>
</protein>
<dbReference type="RefSeq" id="XP_066675621.1">
    <property type="nucleotide sequence ID" value="XM_066805848.1"/>
</dbReference>
<evidence type="ECO:0000313" key="1">
    <source>
        <dbReference type="EMBL" id="KAK8094848.1"/>
    </source>
</evidence>
<gene>
    <name evidence="1" type="ORF">PG997_001533</name>
</gene>
<keyword evidence="2" id="KW-1185">Reference proteome</keyword>
<organism evidence="1 2">
    <name type="scientific">Apiospora hydei</name>
    <dbReference type="NCBI Taxonomy" id="1337664"/>
    <lineage>
        <taxon>Eukaryota</taxon>
        <taxon>Fungi</taxon>
        <taxon>Dikarya</taxon>
        <taxon>Ascomycota</taxon>
        <taxon>Pezizomycotina</taxon>
        <taxon>Sordariomycetes</taxon>
        <taxon>Xylariomycetidae</taxon>
        <taxon>Amphisphaeriales</taxon>
        <taxon>Apiosporaceae</taxon>
        <taxon>Apiospora</taxon>
    </lineage>
</organism>
<comment type="caution">
    <text evidence="1">The sequence shown here is derived from an EMBL/GenBank/DDBJ whole genome shotgun (WGS) entry which is preliminary data.</text>
</comment>
<reference evidence="1 2" key="1">
    <citation type="submission" date="2023-01" db="EMBL/GenBank/DDBJ databases">
        <title>Analysis of 21 Apiospora genomes using comparative genomics revels a genus with tremendous synthesis potential of carbohydrate active enzymes and secondary metabolites.</title>
        <authorList>
            <person name="Sorensen T."/>
        </authorList>
    </citation>
    <scope>NUCLEOTIDE SEQUENCE [LARGE SCALE GENOMIC DNA]</scope>
    <source>
        <strain evidence="1 2">CBS 114990</strain>
    </source>
</reference>
<dbReference type="GeneID" id="92038908"/>
<accession>A0ABR1XE22</accession>
<name>A0ABR1XE22_9PEZI</name>
<proteinExistence type="predicted"/>